<evidence type="ECO:0000256" key="2">
    <source>
        <dbReference type="ARBA" id="ARBA00012429"/>
    </source>
</evidence>
<proteinExistence type="inferred from homology"/>
<keyword evidence="4" id="KW-0597">Phosphoprotein</keyword>
<feature type="domain" description="Phorbol-ester/DAG-type" evidence="17">
    <location>
        <begin position="210"/>
        <end position="260"/>
    </location>
</feature>
<dbReference type="FunFam" id="3.30.60.20:FF:000012">
    <property type="entry name" value="Protein kinase C"/>
    <property type="match status" value="1"/>
</dbReference>
<dbReference type="PROSITE" id="PS00108">
    <property type="entry name" value="PROTEIN_KINASE_ST"/>
    <property type="match status" value="1"/>
</dbReference>
<dbReference type="PROSITE" id="PS50011">
    <property type="entry name" value="PROTEIN_KINASE_DOM"/>
    <property type="match status" value="1"/>
</dbReference>
<keyword evidence="10" id="KW-0862">Zinc</keyword>
<dbReference type="InterPro" id="IPR002219">
    <property type="entry name" value="PKC_DAG/PE"/>
</dbReference>
<evidence type="ECO:0000256" key="6">
    <source>
        <dbReference type="ARBA" id="ARBA00022723"/>
    </source>
</evidence>
<name>A0A6P3Y9S4_DINQU</name>
<dbReference type="SUPFAM" id="SSF57889">
    <property type="entry name" value="Cysteine-rich domain"/>
    <property type="match status" value="1"/>
</dbReference>
<dbReference type="Gene3D" id="3.30.200.20">
    <property type="entry name" value="Phosphorylase Kinase, domain 1"/>
    <property type="match status" value="1"/>
</dbReference>
<dbReference type="Pfam" id="PF00433">
    <property type="entry name" value="Pkinase_C"/>
    <property type="match status" value="1"/>
</dbReference>
<dbReference type="OrthoDB" id="63267at2759"/>
<dbReference type="Gene3D" id="1.10.510.10">
    <property type="entry name" value="Transferase(Phosphotransferase) domain 1"/>
    <property type="match status" value="1"/>
</dbReference>
<dbReference type="InterPro" id="IPR020454">
    <property type="entry name" value="DAG/PE-bd"/>
</dbReference>
<dbReference type="SMART" id="SM00133">
    <property type="entry name" value="S_TK_X"/>
    <property type="match status" value="1"/>
</dbReference>
<keyword evidence="5" id="KW-0808">Transferase</keyword>
<comment type="catalytic activity">
    <reaction evidence="13">
        <text>L-seryl-[protein] + ATP = O-phospho-L-seryl-[protein] + ADP + H(+)</text>
        <dbReference type="Rhea" id="RHEA:17989"/>
        <dbReference type="Rhea" id="RHEA-COMP:9863"/>
        <dbReference type="Rhea" id="RHEA-COMP:11604"/>
        <dbReference type="ChEBI" id="CHEBI:15378"/>
        <dbReference type="ChEBI" id="CHEBI:29999"/>
        <dbReference type="ChEBI" id="CHEBI:30616"/>
        <dbReference type="ChEBI" id="CHEBI:83421"/>
        <dbReference type="ChEBI" id="CHEBI:456216"/>
        <dbReference type="EC" id="2.7.11.13"/>
    </reaction>
</comment>
<comment type="similarity">
    <text evidence="1">Belongs to the protein kinase superfamily. AGC Ser/Thr protein kinase family. PKC subfamily.</text>
</comment>
<feature type="binding site" evidence="14">
    <location>
        <position position="379"/>
    </location>
    <ligand>
        <name>ATP</name>
        <dbReference type="ChEBI" id="CHEBI:30616"/>
    </ligand>
</feature>
<reference evidence="21" key="1">
    <citation type="submission" date="2025-08" db="UniProtKB">
        <authorList>
            <consortium name="RefSeq"/>
        </authorList>
    </citation>
    <scope>IDENTIFICATION</scope>
</reference>
<dbReference type="PROSITE" id="PS50081">
    <property type="entry name" value="ZF_DAG_PE_2"/>
    <property type="match status" value="1"/>
</dbReference>
<organism evidence="20 21">
    <name type="scientific">Dinoponera quadriceps</name>
    <name type="common">South American ant</name>
    <dbReference type="NCBI Taxonomy" id="609295"/>
    <lineage>
        <taxon>Eukaryota</taxon>
        <taxon>Metazoa</taxon>
        <taxon>Ecdysozoa</taxon>
        <taxon>Arthropoda</taxon>
        <taxon>Hexapoda</taxon>
        <taxon>Insecta</taxon>
        <taxon>Pterygota</taxon>
        <taxon>Neoptera</taxon>
        <taxon>Endopterygota</taxon>
        <taxon>Hymenoptera</taxon>
        <taxon>Apocrita</taxon>
        <taxon>Aculeata</taxon>
        <taxon>Formicoidea</taxon>
        <taxon>Formicidae</taxon>
        <taxon>Ponerinae</taxon>
        <taxon>Ponerini</taxon>
        <taxon>Dinoponera</taxon>
    </lineage>
</organism>
<evidence type="ECO:0000259" key="18">
    <source>
        <dbReference type="PROSITE" id="PS51285"/>
    </source>
</evidence>
<dbReference type="InterPro" id="IPR008271">
    <property type="entry name" value="Ser/Thr_kinase_AS"/>
</dbReference>
<keyword evidence="7 14" id="KW-0547">Nucleotide-binding</keyword>
<evidence type="ECO:0000313" key="21">
    <source>
        <dbReference type="RefSeq" id="XP_014487158.1"/>
    </source>
</evidence>
<dbReference type="AlphaFoldDB" id="A0A6P3Y9S4"/>
<keyword evidence="9 21" id="KW-0418">Kinase</keyword>
<dbReference type="GO" id="GO:0007163">
    <property type="term" value="P:establishment or maintenance of cell polarity"/>
    <property type="evidence" value="ECO:0007669"/>
    <property type="project" value="InterPro"/>
</dbReference>
<dbReference type="PANTHER" id="PTHR24351">
    <property type="entry name" value="RIBOSOMAL PROTEIN S6 KINASE"/>
    <property type="match status" value="1"/>
</dbReference>
<evidence type="ECO:0000259" key="19">
    <source>
        <dbReference type="PROSITE" id="PS51745"/>
    </source>
</evidence>
<dbReference type="InterPro" id="IPR046349">
    <property type="entry name" value="C1-like_sf"/>
</dbReference>
<keyword evidence="3" id="KW-0723">Serine/threonine-protein kinase</keyword>
<dbReference type="SUPFAM" id="SSF54277">
    <property type="entry name" value="CAD &amp; PB1 domains"/>
    <property type="match status" value="1"/>
</dbReference>
<dbReference type="FunFam" id="3.30.200.20:FF:000070">
    <property type="entry name" value="Protein kinase C"/>
    <property type="match status" value="1"/>
</dbReference>
<dbReference type="SMART" id="SM00220">
    <property type="entry name" value="S_TKc"/>
    <property type="match status" value="1"/>
</dbReference>
<dbReference type="PROSITE" id="PS00479">
    <property type="entry name" value="ZF_DAG_PE_1"/>
    <property type="match status" value="1"/>
</dbReference>
<keyword evidence="20" id="KW-1185">Reference proteome</keyword>
<dbReference type="CDD" id="cd20794">
    <property type="entry name" value="C1_aPKC"/>
    <property type="match status" value="1"/>
</dbReference>
<dbReference type="FunFam" id="3.10.20.90:FF:000071">
    <property type="entry name" value="Protein kinase C"/>
    <property type="match status" value="1"/>
</dbReference>
<dbReference type="GO" id="GO:0008270">
    <property type="term" value="F:zinc ion binding"/>
    <property type="evidence" value="ECO:0007669"/>
    <property type="project" value="UniProtKB-KW"/>
</dbReference>
<accession>A0A6P3Y9S4</accession>
<dbReference type="Pfam" id="PF00564">
    <property type="entry name" value="PB1"/>
    <property type="match status" value="1"/>
</dbReference>
<dbReference type="InterPro" id="IPR017892">
    <property type="entry name" value="Pkinase_C"/>
</dbReference>
<sequence length="689" mass="79523">MMRLHPHRRLLRRPPPLDWPSLSDGTANRPAIARRRSCGSFEFRARLSDVRALSISNPAASIVVQVQTRREVRSARSNQLDTTSMRCSCFNYGTQLSHIFDREVQITYITAGISVDTLREEMRTICGFDMRPESQFTMKWVDDEGDPCRITSQQDLNEALRLYELEKDTEITIHVFPNVPPAPGMPCQGEDRSIYRRGARRWRKLYRVNGHIFQAKRFNRRAFCAFCQDRIWGLGRQGFKCIQCKLLVHKKCHKVVRKPCLSLQQQQQQLQSAESQTIDRNGDQQLDSFPCVTATHLENEITESPVMEEHPRDRMGSEEGEELSLDTLNDGDNSNDMQRQYSLNDFELIKVIGRGSYAKVLMVELKRTKRIYAMKVIKKALVTDDEDIDWVQTEKHVFETASNHPFLVGLHSCFQTPSRLFFVIEFVRGGDLMFHMQRQRRLPEDHARFYVAEISLALNFLHEKGIIYRDLKLDNVLLDHKGHVKLTDYGMCKEGIREGDNTGTFCGTPNYIAPEILRGEEYSFSVDWWALGVLLYEMLAGRSPFDITGASENPDQNTEDFLFQVILEKTIRIPRSLSVKAASVLKGFLCKDPAERLGCGKRPTGFYDIISHPFFKAIDWEMLEQKQVTPPYEPRLNSDRDLANFPPEFTDEPVHLTPDDPRVIEKIDQSEFDGFEYVNPLLMSLEDCV</sequence>
<evidence type="ECO:0000256" key="8">
    <source>
        <dbReference type="ARBA" id="ARBA00022771"/>
    </source>
</evidence>
<feature type="domain" description="AGC-kinase C-terminal" evidence="18">
    <location>
        <begin position="616"/>
        <end position="687"/>
    </location>
</feature>
<dbReference type="SMART" id="SM00666">
    <property type="entry name" value="PB1"/>
    <property type="match status" value="1"/>
</dbReference>
<dbReference type="InterPro" id="IPR011009">
    <property type="entry name" value="Kinase-like_dom_sf"/>
</dbReference>
<dbReference type="SMART" id="SM00109">
    <property type="entry name" value="C1"/>
    <property type="match status" value="1"/>
</dbReference>
<dbReference type="GO" id="GO:0045087">
    <property type="term" value="P:innate immune response"/>
    <property type="evidence" value="ECO:0007669"/>
    <property type="project" value="UniProtKB-ARBA"/>
</dbReference>
<dbReference type="Pfam" id="PF00130">
    <property type="entry name" value="C1_1"/>
    <property type="match status" value="1"/>
</dbReference>
<evidence type="ECO:0000256" key="5">
    <source>
        <dbReference type="ARBA" id="ARBA00022679"/>
    </source>
</evidence>
<dbReference type="InterPro" id="IPR000270">
    <property type="entry name" value="PB1_dom"/>
</dbReference>
<dbReference type="EC" id="2.7.11.13" evidence="2"/>
<dbReference type="FunFam" id="1.10.510.10:FF:000048">
    <property type="entry name" value="Protein kinase C"/>
    <property type="match status" value="1"/>
</dbReference>
<dbReference type="CTD" id="47594"/>
<dbReference type="InterPro" id="IPR034659">
    <property type="entry name" value="Atypical_PKC"/>
</dbReference>
<dbReference type="PRINTS" id="PR00008">
    <property type="entry name" value="DAGPEDOMAIN"/>
</dbReference>
<evidence type="ECO:0000256" key="13">
    <source>
        <dbReference type="ARBA" id="ARBA00047470"/>
    </source>
</evidence>
<evidence type="ECO:0000313" key="20">
    <source>
        <dbReference type="Proteomes" id="UP000515204"/>
    </source>
</evidence>
<dbReference type="PROSITE" id="PS00107">
    <property type="entry name" value="PROTEIN_KINASE_ATP"/>
    <property type="match status" value="1"/>
</dbReference>
<feature type="domain" description="Protein kinase" evidence="16">
    <location>
        <begin position="346"/>
        <end position="615"/>
    </location>
</feature>
<evidence type="ECO:0000256" key="3">
    <source>
        <dbReference type="ARBA" id="ARBA00022527"/>
    </source>
</evidence>
<evidence type="ECO:0000256" key="15">
    <source>
        <dbReference type="SAM" id="MobiDB-lite"/>
    </source>
</evidence>
<evidence type="ECO:0000259" key="16">
    <source>
        <dbReference type="PROSITE" id="PS50011"/>
    </source>
</evidence>
<dbReference type="InterPro" id="IPR053793">
    <property type="entry name" value="PB1-like"/>
</dbReference>
<dbReference type="InterPro" id="IPR000719">
    <property type="entry name" value="Prot_kinase_dom"/>
</dbReference>
<keyword evidence="6" id="KW-0479">Metal-binding</keyword>
<keyword evidence="8" id="KW-0863">Zinc-finger</keyword>
<dbReference type="InterPro" id="IPR000961">
    <property type="entry name" value="AGC-kinase_C"/>
</dbReference>
<evidence type="ECO:0000256" key="1">
    <source>
        <dbReference type="ARBA" id="ARBA00005490"/>
    </source>
</evidence>
<evidence type="ECO:0000256" key="11">
    <source>
        <dbReference type="ARBA" id="ARBA00022840"/>
    </source>
</evidence>
<dbReference type="GO" id="GO:0005524">
    <property type="term" value="F:ATP binding"/>
    <property type="evidence" value="ECO:0007669"/>
    <property type="project" value="UniProtKB-UniRule"/>
</dbReference>
<dbReference type="SUPFAM" id="SSF56112">
    <property type="entry name" value="Protein kinase-like (PK-like)"/>
    <property type="match status" value="1"/>
</dbReference>
<evidence type="ECO:0000256" key="4">
    <source>
        <dbReference type="ARBA" id="ARBA00022553"/>
    </source>
</evidence>
<evidence type="ECO:0000256" key="12">
    <source>
        <dbReference type="ARBA" id="ARBA00047272"/>
    </source>
</evidence>
<evidence type="ECO:0000256" key="10">
    <source>
        <dbReference type="ARBA" id="ARBA00022833"/>
    </source>
</evidence>
<dbReference type="RefSeq" id="XP_014487158.1">
    <property type="nucleotide sequence ID" value="XM_014631672.1"/>
</dbReference>
<evidence type="ECO:0000256" key="7">
    <source>
        <dbReference type="ARBA" id="ARBA00022741"/>
    </source>
</evidence>
<feature type="domain" description="PB1" evidence="19">
    <location>
        <begin position="84"/>
        <end position="178"/>
    </location>
</feature>
<dbReference type="GO" id="GO:0004697">
    <property type="term" value="F:diacylglycerol-dependent serine/threonine kinase activity"/>
    <property type="evidence" value="ECO:0007669"/>
    <property type="project" value="UniProtKB-EC"/>
</dbReference>
<dbReference type="Gene3D" id="3.30.60.20">
    <property type="match status" value="1"/>
</dbReference>
<dbReference type="PROSITE" id="PS51285">
    <property type="entry name" value="AGC_KINASE_CTER"/>
    <property type="match status" value="1"/>
</dbReference>
<protein>
    <recommendedName>
        <fullName evidence="2">protein kinase C</fullName>
        <ecNumber evidence="2">2.7.11.13</ecNumber>
    </recommendedName>
</protein>
<dbReference type="Proteomes" id="UP000515204">
    <property type="component" value="Unplaced"/>
</dbReference>
<dbReference type="GeneID" id="106750958"/>
<evidence type="ECO:0000259" key="17">
    <source>
        <dbReference type="PROSITE" id="PS50081"/>
    </source>
</evidence>
<keyword evidence="11 14" id="KW-0067">ATP-binding</keyword>
<dbReference type="InterPro" id="IPR017441">
    <property type="entry name" value="Protein_kinase_ATP_BS"/>
</dbReference>
<gene>
    <name evidence="21" type="primary">LOC106750958</name>
</gene>
<dbReference type="PROSITE" id="PS51745">
    <property type="entry name" value="PB1"/>
    <property type="match status" value="1"/>
</dbReference>
<dbReference type="CDD" id="cd05588">
    <property type="entry name" value="STKc_aPKC"/>
    <property type="match status" value="1"/>
</dbReference>
<dbReference type="Gene3D" id="3.10.20.90">
    <property type="entry name" value="Phosphatidylinositol 3-kinase Catalytic Subunit, Chain A, domain 1"/>
    <property type="match status" value="1"/>
</dbReference>
<evidence type="ECO:0000256" key="14">
    <source>
        <dbReference type="PROSITE-ProRule" id="PRU10141"/>
    </source>
</evidence>
<feature type="region of interest" description="Disordered" evidence="15">
    <location>
        <begin position="300"/>
        <end position="331"/>
    </location>
</feature>
<feature type="compositionally biased region" description="Basic and acidic residues" evidence="15">
    <location>
        <begin position="307"/>
        <end position="317"/>
    </location>
</feature>
<dbReference type="Pfam" id="PF00069">
    <property type="entry name" value="Pkinase"/>
    <property type="match status" value="1"/>
</dbReference>
<evidence type="ECO:0000256" key="9">
    <source>
        <dbReference type="ARBA" id="ARBA00022777"/>
    </source>
</evidence>
<comment type="catalytic activity">
    <reaction evidence="12">
        <text>L-threonyl-[protein] + ATP = O-phospho-L-threonyl-[protein] + ADP + H(+)</text>
        <dbReference type="Rhea" id="RHEA:46608"/>
        <dbReference type="Rhea" id="RHEA-COMP:11060"/>
        <dbReference type="Rhea" id="RHEA-COMP:11605"/>
        <dbReference type="ChEBI" id="CHEBI:15378"/>
        <dbReference type="ChEBI" id="CHEBI:30013"/>
        <dbReference type="ChEBI" id="CHEBI:30616"/>
        <dbReference type="ChEBI" id="CHEBI:61977"/>
        <dbReference type="ChEBI" id="CHEBI:456216"/>
        <dbReference type="EC" id="2.7.11.13"/>
    </reaction>
</comment>